<proteinExistence type="predicted"/>
<comment type="caution">
    <text evidence="3">The sequence shown here is derived from an EMBL/GenBank/DDBJ whole genome shotgun (WGS) entry which is preliminary data.</text>
</comment>
<dbReference type="AlphaFoldDB" id="A0A4Y3WQQ0"/>
<reference evidence="3 4" key="1">
    <citation type="submission" date="2019-06" db="EMBL/GenBank/DDBJ databases">
        <title>Whole genome shotgun sequence of Pseudonocardia hydrocarbonoxydans NBRC 14498.</title>
        <authorList>
            <person name="Hosoyama A."/>
            <person name="Uohara A."/>
            <person name="Ohji S."/>
            <person name="Ichikawa N."/>
        </authorList>
    </citation>
    <scope>NUCLEOTIDE SEQUENCE [LARGE SCALE GENOMIC DNA]</scope>
    <source>
        <strain evidence="3 4">NBRC 14498</strain>
    </source>
</reference>
<dbReference type="RefSeq" id="WP_170183862.1">
    <property type="nucleotide sequence ID" value="NZ_BAAARZ010000009.1"/>
</dbReference>
<protein>
    <recommendedName>
        <fullName evidence="5">DUF2537 domain-containing protein</fullName>
    </recommendedName>
</protein>
<accession>A0A4Y3WQQ0</accession>
<dbReference type="EMBL" id="BJNG01000030">
    <property type="protein sequence ID" value="GEC21227.1"/>
    <property type="molecule type" value="Genomic_DNA"/>
</dbReference>
<organism evidence="3 4">
    <name type="scientific">Pseudonocardia hydrocarbonoxydans</name>
    <dbReference type="NCBI Taxonomy" id="76726"/>
    <lineage>
        <taxon>Bacteria</taxon>
        <taxon>Bacillati</taxon>
        <taxon>Actinomycetota</taxon>
        <taxon>Actinomycetes</taxon>
        <taxon>Pseudonocardiales</taxon>
        <taxon>Pseudonocardiaceae</taxon>
        <taxon>Pseudonocardia</taxon>
    </lineage>
</organism>
<feature type="region of interest" description="Disordered" evidence="1">
    <location>
        <begin position="1"/>
        <end position="22"/>
    </location>
</feature>
<name>A0A4Y3WQQ0_9PSEU</name>
<dbReference type="Pfam" id="PF10801">
    <property type="entry name" value="DUF2537"/>
    <property type="match status" value="1"/>
</dbReference>
<feature type="transmembrane region" description="Helical" evidence="2">
    <location>
        <begin position="164"/>
        <end position="187"/>
    </location>
</feature>
<sequence length="188" mass="19806">MLRAAGGRAELGDRRPEDPPLPDELQIALREWAALAVAAGRSGVADEGELVRRRGRQLASRVAGVRGRPVEYVDPLSGAVESVGAVVLPRAGRRRSLAVEPAGPTPWVTGLPIAGFFAVFVAIGDIQLSSAFAEAFGLLWVPANLLVGLGLAPSLYLLRTVPFWRWPVFGTAVGLAVAWVVLLGSLLG</sequence>
<evidence type="ECO:0000313" key="3">
    <source>
        <dbReference type="EMBL" id="GEC21227.1"/>
    </source>
</evidence>
<evidence type="ECO:0008006" key="5">
    <source>
        <dbReference type="Google" id="ProtNLM"/>
    </source>
</evidence>
<dbReference type="Proteomes" id="UP000320338">
    <property type="component" value="Unassembled WGS sequence"/>
</dbReference>
<keyword evidence="2" id="KW-0472">Membrane</keyword>
<keyword evidence="4" id="KW-1185">Reference proteome</keyword>
<evidence type="ECO:0000313" key="4">
    <source>
        <dbReference type="Proteomes" id="UP000320338"/>
    </source>
</evidence>
<dbReference type="InterPro" id="IPR024244">
    <property type="entry name" value="DUF2537"/>
</dbReference>
<evidence type="ECO:0000256" key="2">
    <source>
        <dbReference type="SAM" id="Phobius"/>
    </source>
</evidence>
<keyword evidence="2" id="KW-0812">Transmembrane</keyword>
<gene>
    <name evidence="3" type="ORF">PHY01_35100</name>
</gene>
<feature type="transmembrane region" description="Helical" evidence="2">
    <location>
        <begin position="107"/>
        <end position="126"/>
    </location>
</feature>
<keyword evidence="2" id="KW-1133">Transmembrane helix</keyword>
<evidence type="ECO:0000256" key="1">
    <source>
        <dbReference type="SAM" id="MobiDB-lite"/>
    </source>
</evidence>
<feature type="transmembrane region" description="Helical" evidence="2">
    <location>
        <begin position="138"/>
        <end position="158"/>
    </location>
</feature>